<keyword evidence="3" id="KW-0677">Repeat</keyword>
<dbReference type="FunFam" id="3.30.1340.30:FF:000001">
    <property type="entry name" value="Molecular chaperone OsmY"/>
    <property type="match status" value="1"/>
</dbReference>
<dbReference type="AlphaFoldDB" id="A0A7W8KJX1"/>
<keyword evidence="11" id="KW-1185">Reference proteome</keyword>
<evidence type="ECO:0000256" key="6">
    <source>
        <dbReference type="SAM" id="MobiDB-lite"/>
    </source>
</evidence>
<feature type="compositionally biased region" description="Basic and acidic residues" evidence="6">
    <location>
        <begin position="159"/>
        <end position="168"/>
    </location>
</feature>
<evidence type="ECO:0000256" key="1">
    <source>
        <dbReference type="ARBA" id="ARBA00004418"/>
    </source>
</evidence>
<name>A0A7W8KJX1_9DEIO</name>
<evidence type="ECO:0000313" key="8">
    <source>
        <dbReference type="EMBL" id="GHF59766.1"/>
    </source>
</evidence>
<evidence type="ECO:0000313" key="11">
    <source>
        <dbReference type="Proteomes" id="UP000619376"/>
    </source>
</evidence>
<dbReference type="InterPro" id="IPR051686">
    <property type="entry name" value="Lipoprotein_DolP"/>
</dbReference>
<dbReference type="PROSITE" id="PS50914">
    <property type="entry name" value="BON"/>
    <property type="match status" value="1"/>
</dbReference>
<accession>A0A7W8KJX1</accession>
<reference evidence="8" key="1">
    <citation type="journal article" date="2014" name="Int. J. Syst. Evol. Microbiol.">
        <title>Complete genome of a new Firmicutes species belonging to the dominant human colonic microbiota ('Ruminococcus bicirculans') reveals two chromosomes and a selective capacity to utilize plant glucans.</title>
        <authorList>
            <consortium name="NISC Comparative Sequencing Program"/>
            <person name="Wegmann U."/>
            <person name="Louis P."/>
            <person name="Goesmann A."/>
            <person name="Henrissat B."/>
            <person name="Duncan S.H."/>
            <person name="Flint H.J."/>
        </authorList>
    </citation>
    <scope>NUCLEOTIDE SEQUENCE</scope>
    <source>
        <strain evidence="8">CGMCC 1.18437</strain>
    </source>
</reference>
<evidence type="ECO:0000259" key="7">
    <source>
        <dbReference type="PROSITE" id="PS50914"/>
    </source>
</evidence>
<feature type="compositionally biased region" description="Basic and acidic residues" evidence="6">
    <location>
        <begin position="221"/>
        <end position="231"/>
    </location>
</feature>
<dbReference type="Proteomes" id="UP000619376">
    <property type="component" value="Unassembled WGS sequence"/>
</dbReference>
<evidence type="ECO:0000313" key="10">
    <source>
        <dbReference type="Proteomes" id="UP000539473"/>
    </source>
</evidence>
<dbReference type="EMBL" id="JACHFK010000012">
    <property type="protein sequence ID" value="MBB5378316.1"/>
    <property type="molecule type" value="Genomic_DNA"/>
</dbReference>
<dbReference type="Pfam" id="PF04972">
    <property type="entry name" value="BON"/>
    <property type="match status" value="1"/>
</dbReference>
<sequence length="327" mass="36469">MTRYRDDRSQMDPYAQDRSRSMTQDREWGQRDWNRQDDRSQDRSMPDRYAQDRSMQDRYSDDRARDLSWDTSRMSTGMGGQDRWEDRGREYGREGMGRSSGSRDDDRMWVIRPDTGPGSGYGFSSGAAGDRSGGRMDDRGGDMRWRNLRWDADQQTWRGQDDFGRQDGRGGQGMGGSWGRPGQDGGYSARGDSGWQGQGGQSAWGGARGESYRGRGPKGYQRSDDRIKEMVSDALEDDDYLDASNIEVQVQSGEVTLTGTVNDRAQKRRAEDCVDTLRGVKDVHNQLRVQQNQQDMGGASTGGMTGSSAASTTRSDTTPTVSGTAKS</sequence>
<evidence type="ECO:0000256" key="5">
    <source>
        <dbReference type="ARBA" id="ARBA00070588"/>
    </source>
</evidence>
<keyword evidence="2" id="KW-0732">Signal</keyword>
<proteinExistence type="predicted"/>
<dbReference type="EMBL" id="BNAJ01000013">
    <property type="protein sequence ID" value="GHF59766.1"/>
    <property type="molecule type" value="Genomic_DNA"/>
</dbReference>
<comment type="subcellular location">
    <subcellularLocation>
        <location evidence="1">Periplasm</location>
    </subcellularLocation>
</comment>
<reference evidence="9 10" key="3">
    <citation type="submission" date="2020-08" db="EMBL/GenBank/DDBJ databases">
        <title>Genomic Encyclopedia of Type Strains, Phase IV (KMG-IV): sequencing the most valuable type-strain genomes for metagenomic binning, comparative biology and taxonomic classification.</title>
        <authorList>
            <person name="Goeker M."/>
        </authorList>
    </citation>
    <scope>NUCLEOTIDE SEQUENCE [LARGE SCALE GENOMIC DNA]</scope>
    <source>
        <strain evidence="9 10">DSM 27521</strain>
    </source>
</reference>
<organism evidence="9 10">
    <name type="scientific">Deinococcus metalli</name>
    <dbReference type="NCBI Taxonomy" id="1141878"/>
    <lineage>
        <taxon>Bacteria</taxon>
        <taxon>Thermotogati</taxon>
        <taxon>Deinococcota</taxon>
        <taxon>Deinococci</taxon>
        <taxon>Deinococcales</taxon>
        <taxon>Deinococcaceae</taxon>
        <taxon>Deinococcus</taxon>
    </lineage>
</organism>
<feature type="region of interest" description="Disordered" evidence="6">
    <location>
        <begin position="284"/>
        <end position="327"/>
    </location>
</feature>
<dbReference type="SMART" id="SM00749">
    <property type="entry name" value="BON"/>
    <property type="match status" value="1"/>
</dbReference>
<gene>
    <name evidence="8" type="ORF">GCM10017781_40150</name>
    <name evidence="9" type="ORF">HNQ07_003822</name>
</gene>
<dbReference type="RefSeq" id="WP_229832246.1">
    <property type="nucleotide sequence ID" value="NZ_BNAJ01000013.1"/>
</dbReference>
<dbReference type="PANTHER" id="PTHR34606">
    <property type="entry name" value="BON DOMAIN-CONTAINING PROTEIN"/>
    <property type="match status" value="1"/>
</dbReference>
<dbReference type="PANTHER" id="PTHR34606:SF15">
    <property type="entry name" value="BON DOMAIN-CONTAINING PROTEIN"/>
    <property type="match status" value="1"/>
</dbReference>
<evidence type="ECO:0000256" key="2">
    <source>
        <dbReference type="ARBA" id="ARBA00022729"/>
    </source>
</evidence>
<feature type="compositionally biased region" description="Gly residues" evidence="6">
    <location>
        <begin position="194"/>
        <end position="208"/>
    </location>
</feature>
<evidence type="ECO:0000313" key="9">
    <source>
        <dbReference type="EMBL" id="MBB5378316.1"/>
    </source>
</evidence>
<reference evidence="11" key="2">
    <citation type="journal article" date="2019" name="Int. J. Syst. Evol. Microbiol.">
        <title>The Global Catalogue of Microorganisms (GCM) 10K type strain sequencing project: providing services to taxonomists for standard genome sequencing and annotation.</title>
        <authorList>
            <consortium name="The Broad Institute Genomics Platform"/>
            <consortium name="The Broad Institute Genome Sequencing Center for Infectious Disease"/>
            <person name="Wu L."/>
            <person name="Ma J."/>
        </authorList>
    </citation>
    <scope>NUCLEOTIDE SEQUENCE [LARGE SCALE GENOMIC DNA]</scope>
    <source>
        <strain evidence="11">CGMCC 1.18437</strain>
    </source>
</reference>
<feature type="domain" description="BON" evidence="7">
    <location>
        <begin position="223"/>
        <end position="291"/>
    </location>
</feature>
<feature type="compositionally biased region" description="Gly residues" evidence="6">
    <location>
        <begin position="169"/>
        <end position="185"/>
    </location>
</feature>
<dbReference type="Gene3D" id="3.30.1340.30">
    <property type="match status" value="1"/>
</dbReference>
<reference evidence="8" key="4">
    <citation type="submission" date="2024-05" db="EMBL/GenBank/DDBJ databases">
        <authorList>
            <person name="Sun Q."/>
            <person name="Zhou Y."/>
        </authorList>
    </citation>
    <scope>NUCLEOTIDE SEQUENCE</scope>
    <source>
        <strain evidence="8">CGMCC 1.18437</strain>
    </source>
</reference>
<feature type="compositionally biased region" description="Low complexity" evidence="6">
    <location>
        <begin position="306"/>
        <end position="327"/>
    </location>
</feature>
<protein>
    <recommendedName>
        <fullName evidence="5">Osmotically-inducible protein Y</fullName>
    </recommendedName>
</protein>
<dbReference type="GO" id="GO:0042597">
    <property type="term" value="C:periplasmic space"/>
    <property type="evidence" value="ECO:0007669"/>
    <property type="project" value="UniProtKB-SubCell"/>
</dbReference>
<evidence type="ECO:0000256" key="3">
    <source>
        <dbReference type="ARBA" id="ARBA00022737"/>
    </source>
</evidence>
<feature type="compositionally biased region" description="Basic and acidic residues" evidence="6">
    <location>
        <begin position="132"/>
        <end position="152"/>
    </location>
</feature>
<evidence type="ECO:0000256" key="4">
    <source>
        <dbReference type="ARBA" id="ARBA00022764"/>
    </source>
</evidence>
<feature type="compositionally biased region" description="Basic and acidic residues" evidence="6">
    <location>
        <begin position="82"/>
        <end position="109"/>
    </location>
</feature>
<dbReference type="Proteomes" id="UP000539473">
    <property type="component" value="Unassembled WGS sequence"/>
</dbReference>
<comment type="caution">
    <text evidence="9">The sequence shown here is derived from an EMBL/GenBank/DDBJ whole genome shotgun (WGS) entry which is preliminary data.</text>
</comment>
<keyword evidence="4" id="KW-0574">Periplasm</keyword>
<dbReference type="InterPro" id="IPR014004">
    <property type="entry name" value="Transpt-assoc_nodulatn_dom_bac"/>
</dbReference>
<dbReference type="InterPro" id="IPR007055">
    <property type="entry name" value="BON_dom"/>
</dbReference>
<feature type="region of interest" description="Disordered" evidence="6">
    <location>
        <begin position="1"/>
        <end position="237"/>
    </location>
</feature>
<feature type="compositionally biased region" description="Basic and acidic residues" evidence="6">
    <location>
        <begin position="1"/>
        <end position="68"/>
    </location>
</feature>